<dbReference type="InterPro" id="IPR036409">
    <property type="entry name" value="Aldolase_II/adducin_N_sf"/>
</dbReference>
<evidence type="ECO:0000259" key="3">
    <source>
        <dbReference type="SMART" id="SM01007"/>
    </source>
</evidence>
<dbReference type="PANTHER" id="PTHR10672:SF3">
    <property type="entry name" value="PROTEIN HU-LI TAI SHAO"/>
    <property type="match status" value="1"/>
</dbReference>
<organism evidence="4 5">
    <name type="scientific">Holothuria leucospilota</name>
    <name type="common">Black long sea cucumber</name>
    <name type="synonym">Mertensiothuria leucospilota</name>
    <dbReference type="NCBI Taxonomy" id="206669"/>
    <lineage>
        <taxon>Eukaryota</taxon>
        <taxon>Metazoa</taxon>
        <taxon>Echinodermata</taxon>
        <taxon>Eleutherozoa</taxon>
        <taxon>Echinozoa</taxon>
        <taxon>Holothuroidea</taxon>
        <taxon>Aspidochirotacea</taxon>
        <taxon>Aspidochirotida</taxon>
        <taxon>Holothuriidae</taxon>
        <taxon>Holothuria</taxon>
    </lineage>
</organism>
<feature type="compositionally biased region" description="Basic residues" evidence="2">
    <location>
        <begin position="719"/>
        <end position="742"/>
    </location>
</feature>
<feature type="region of interest" description="Disordered" evidence="2">
    <location>
        <begin position="466"/>
        <end position="522"/>
    </location>
</feature>
<feature type="domain" description="Class II aldolase/adducin N-terminal" evidence="3">
    <location>
        <begin position="153"/>
        <end position="335"/>
    </location>
</feature>
<dbReference type="GO" id="GO:0051016">
    <property type="term" value="P:barbed-end actin filament capping"/>
    <property type="evidence" value="ECO:0007669"/>
    <property type="project" value="TreeGrafter"/>
</dbReference>
<dbReference type="GO" id="GO:0005856">
    <property type="term" value="C:cytoskeleton"/>
    <property type="evidence" value="ECO:0007669"/>
    <property type="project" value="TreeGrafter"/>
</dbReference>
<dbReference type="Pfam" id="PF00596">
    <property type="entry name" value="Aldolase_II"/>
    <property type="match status" value="1"/>
</dbReference>
<reference evidence="4" key="1">
    <citation type="submission" date="2021-10" db="EMBL/GenBank/DDBJ databases">
        <title>Tropical sea cucumber genome reveals ecological adaptation and Cuvierian tubules defense mechanism.</title>
        <authorList>
            <person name="Chen T."/>
        </authorList>
    </citation>
    <scope>NUCLEOTIDE SEQUENCE</scope>
    <source>
        <strain evidence="4">Nanhai2018</strain>
        <tissue evidence="4">Muscle</tissue>
    </source>
</reference>
<evidence type="ECO:0000313" key="5">
    <source>
        <dbReference type="Proteomes" id="UP001152320"/>
    </source>
</evidence>
<dbReference type="GO" id="GO:0051015">
    <property type="term" value="F:actin filament binding"/>
    <property type="evidence" value="ECO:0007669"/>
    <property type="project" value="TreeGrafter"/>
</dbReference>
<accession>A0A9Q0YPU3</accession>
<protein>
    <submittedName>
        <fullName evidence="4">Alpha-adducin</fullName>
    </submittedName>
</protein>
<comment type="caution">
    <text evidence="4">The sequence shown here is derived from an EMBL/GenBank/DDBJ whole genome shotgun (WGS) entry which is preliminary data.</text>
</comment>
<keyword evidence="5" id="KW-1185">Reference proteome</keyword>
<evidence type="ECO:0000313" key="4">
    <source>
        <dbReference type="EMBL" id="KAJ8026363.1"/>
    </source>
</evidence>
<feature type="compositionally biased region" description="Basic and acidic residues" evidence="2">
    <location>
        <begin position="20"/>
        <end position="41"/>
    </location>
</feature>
<dbReference type="InterPro" id="IPR051017">
    <property type="entry name" value="Aldolase-II_Adducin_sf"/>
</dbReference>
<dbReference type="InterPro" id="IPR001303">
    <property type="entry name" value="Aldolase_II/adducin_N"/>
</dbReference>
<dbReference type="AlphaFoldDB" id="A0A9Q0YPU3"/>
<feature type="compositionally biased region" description="Polar residues" evidence="2">
    <location>
        <begin position="700"/>
        <end position="718"/>
    </location>
</feature>
<dbReference type="OrthoDB" id="3238794at2759"/>
<feature type="region of interest" description="Disordered" evidence="2">
    <location>
        <begin position="668"/>
        <end position="742"/>
    </location>
</feature>
<comment type="similarity">
    <text evidence="1">Belongs to the aldolase class II family. Adducin subfamily.</text>
</comment>
<dbReference type="GO" id="GO:0014069">
    <property type="term" value="C:postsynaptic density"/>
    <property type="evidence" value="ECO:0007669"/>
    <property type="project" value="TreeGrafter"/>
</dbReference>
<evidence type="ECO:0000256" key="2">
    <source>
        <dbReference type="SAM" id="MobiDB-lite"/>
    </source>
</evidence>
<feature type="compositionally biased region" description="Basic and acidic residues" evidence="2">
    <location>
        <begin position="490"/>
        <end position="500"/>
    </location>
</feature>
<dbReference type="FunFam" id="3.40.225.10:FF:000013">
    <property type="entry name" value="Class II aldolase"/>
    <property type="match status" value="1"/>
</dbReference>
<dbReference type="SMART" id="SM01007">
    <property type="entry name" value="Aldolase_II"/>
    <property type="match status" value="1"/>
</dbReference>
<dbReference type="NCBIfam" id="NF005451">
    <property type="entry name" value="PRK07044.1"/>
    <property type="match status" value="1"/>
</dbReference>
<feature type="region of interest" description="Disordered" evidence="2">
    <location>
        <begin position="1"/>
        <end position="44"/>
    </location>
</feature>
<dbReference type="Gene3D" id="3.40.225.10">
    <property type="entry name" value="Class II aldolase/adducin N-terminal domain"/>
    <property type="match status" value="1"/>
</dbReference>
<dbReference type="Proteomes" id="UP001152320">
    <property type="component" value="Chromosome 17"/>
</dbReference>
<sequence length="742" mass="82360">MADVLPNESEIEAGSPSKGDIPEKPRAIDDMEDPDTQRDMQRPANIRFDMKEMERNKRVSLILNSQAFREELEAIIDSQLKKMFESGHHPASLMALQQISELVLPHYRYNQTSSYSSGGRVGGVGGGGTIMPVADIRNADSESYVKGEKILRCKLASLYRLVELHGWTQGIYNHISARVNSEQDHFLINPFGLLYSEVTASSLIKIDTVGNVIEPGTTTYGPNLAGFTIHSAIHNSRPDVKCILHVHTSAAAAVSTMKCGLLPISQEALICGNVAYLDYSGIVIEEEQKNEVIRALGPKSKILFLRNHGIVCCGTSIEEAYYLALNCVQACEIQIKAVAVGLDNIIQLPDDVREQVAKVTSKGAGGVSESGHKLKPGELEFEAMMRLMDNMGYRTGYVYRQPFVRHEIKPKSDVAYPATSTNFTYVYDNDFQRSKYESPIKMLNRKQAGEKTKWLNTPNTYSKVEVPVESSDWGKTEEDEEDGPKTKIVWVDDKDPKCGDPVKISDPQQFAKQGEDPQEYKKKAKTVRQERLGDKTHPGPISEVLAGVTYGDARRTQDAPLSESRDNVEPSQQNIDPNAQVYAKSKGIIQREYQDEAVLYTAYAPNPFTSMSEKEIIEYKKEIAEKTGQDVKEIELIVQAEETEVKESTNEDGDKVKTQKITTKTVTITGDQPGTVETTTVSIVNGEKEDDEDRAPSPTPEGSQSVEGSPSKDASLSPTKKKKKFRTPSFLSKKKKDKKAES</sequence>
<dbReference type="SUPFAM" id="SSF53639">
    <property type="entry name" value="AraD/HMP-PK domain-like"/>
    <property type="match status" value="1"/>
</dbReference>
<feature type="compositionally biased region" description="Basic and acidic residues" evidence="2">
    <location>
        <begin position="513"/>
        <end position="522"/>
    </location>
</feature>
<dbReference type="PANTHER" id="PTHR10672">
    <property type="entry name" value="ADDUCIN"/>
    <property type="match status" value="1"/>
</dbReference>
<proteinExistence type="inferred from homology"/>
<gene>
    <name evidence="4" type="ORF">HOLleu_34184</name>
</gene>
<name>A0A9Q0YPU3_HOLLE</name>
<dbReference type="EMBL" id="JAIZAY010000017">
    <property type="protein sequence ID" value="KAJ8026363.1"/>
    <property type="molecule type" value="Genomic_DNA"/>
</dbReference>
<evidence type="ECO:0000256" key="1">
    <source>
        <dbReference type="ARBA" id="ARBA00006274"/>
    </source>
</evidence>
<feature type="compositionally biased region" description="Polar residues" evidence="2">
    <location>
        <begin position="670"/>
        <end position="683"/>
    </location>
</feature>
<dbReference type="GO" id="GO:0005886">
    <property type="term" value="C:plasma membrane"/>
    <property type="evidence" value="ECO:0007669"/>
    <property type="project" value="UniProtKB-SubCell"/>
</dbReference>